<keyword evidence="3" id="KW-1185">Reference proteome</keyword>
<accession>A0A803LRF8</accession>
<dbReference type="EnsemblPlants" id="AUR62017537-RA">
    <property type="protein sequence ID" value="AUR62017537-RA:cds"/>
    <property type="gene ID" value="AUR62017537"/>
</dbReference>
<dbReference type="Proteomes" id="UP000596660">
    <property type="component" value="Unplaced"/>
</dbReference>
<protein>
    <recommendedName>
        <fullName evidence="1">F-box domain-containing protein</fullName>
    </recommendedName>
</protein>
<dbReference type="PROSITE" id="PS50181">
    <property type="entry name" value="FBOX"/>
    <property type="match status" value="1"/>
</dbReference>
<dbReference type="Pfam" id="PF07734">
    <property type="entry name" value="FBA_1"/>
    <property type="match status" value="1"/>
</dbReference>
<dbReference type="NCBIfam" id="TIGR01640">
    <property type="entry name" value="F_box_assoc_1"/>
    <property type="match status" value="1"/>
</dbReference>
<evidence type="ECO:0000313" key="3">
    <source>
        <dbReference type="Proteomes" id="UP000596660"/>
    </source>
</evidence>
<proteinExistence type="predicted"/>
<feature type="domain" description="F-box" evidence="1">
    <location>
        <begin position="15"/>
        <end position="61"/>
    </location>
</feature>
<dbReference type="PANTHER" id="PTHR31672">
    <property type="entry name" value="BNACNNG10540D PROTEIN"/>
    <property type="match status" value="1"/>
</dbReference>
<reference evidence="2" key="1">
    <citation type="journal article" date="2017" name="Nature">
        <title>The genome of Chenopodium quinoa.</title>
        <authorList>
            <person name="Jarvis D.E."/>
            <person name="Ho Y.S."/>
            <person name="Lightfoot D.J."/>
            <person name="Schmoeckel S.M."/>
            <person name="Li B."/>
            <person name="Borm T.J.A."/>
            <person name="Ohyanagi H."/>
            <person name="Mineta K."/>
            <person name="Michell C.T."/>
            <person name="Saber N."/>
            <person name="Kharbatia N.M."/>
            <person name="Rupper R.R."/>
            <person name="Sharp A.R."/>
            <person name="Dally N."/>
            <person name="Boughton B.A."/>
            <person name="Woo Y.H."/>
            <person name="Gao G."/>
            <person name="Schijlen E.G.W.M."/>
            <person name="Guo X."/>
            <person name="Momin A.A."/>
            <person name="Negrao S."/>
            <person name="Al-Babili S."/>
            <person name="Gehring C."/>
            <person name="Roessner U."/>
            <person name="Jung C."/>
            <person name="Murphy K."/>
            <person name="Arold S.T."/>
            <person name="Gojobori T."/>
            <person name="van der Linden C.G."/>
            <person name="van Loo E.N."/>
            <person name="Jellen E.N."/>
            <person name="Maughan P.J."/>
            <person name="Tester M."/>
        </authorList>
    </citation>
    <scope>NUCLEOTIDE SEQUENCE [LARGE SCALE GENOMIC DNA]</scope>
    <source>
        <strain evidence="2">cv. PI 614886</strain>
    </source>
</reference>
<dbReference type="OMA" id="DCRYVCK"/>
<evidence type="ECO:0000313" key="2">
    <source>
        <dbReference type="EnsemblPlants" id="AUR62017537-RA:cds"/>
    </source>
</evidence>
<evidence type="ECO:0000259" key="1">
    <source>
        <dbReference type="PROSITE" id="PS50181"/>
    </source>
</evidence>
<dbReference type="Gene3D" id="1.20.1280.50">
    <property type="match status" value="1"/>
</dbReference>
<gene>
    <name evidence="2" type="primary">LOC110701796</name>
</gene>
<dbReference type="Gramene" id="AUR62017537-RA">
    <property type="protein sequence ID" value="AUR62017537-RA:cds"/>
    <property type="gene ID" value="AUR62017537"/>
</dbReference>
<dbReference type="SUPFAM" id="SSF81383">
    <property type="entry name" value="F-box domain"/>
    <property type="match status" value="1"/>
</dbReference>
<dbReference type="InterPro" id="IPR050796">
    <property type="entry name" value="SCF_F-box_component"/>
</dbReference>
<dbReference type="InterPro" id="IPR017451">
    <property type="entry name" value="F-box-assoc_interact_dom"/>
</dbReference>
<dbReference type="InterPro" id="IPR036047">
    <property type="entry name" value="F-box-like_dom_sf"/>
</dbReference>
<dbReference type="InterPro" id="IPR001810">
    <property type="entry name" value="F-box_dom"/>
</dbReference>
<dbReference type="Pfam" id="PF00646">
    <property type="entry name" value="F-box"/>
    <property type="match status" value="1"/>
</dbReference>
<reference evidence="2" key="2">
    <citation type="submission" date="2021-03" db="UniProtKB">
        <authorList>
            <consortium name="EnsemblPlants"/>
        </authorList>
    </citation>
    <scope>IDENTIFICATION</scope>
</reference>
<sequence length="435" mass="50113">MLWLSSFSSSSNSLVVEASDIPCILLIDILARIPLETLFDCRYVCKSWRSVLTEPYFYRLYSHHMPTALILQIKGTLFTTLKEISLIEQKTCGDVAIDNGGFLIRKMRLTLNPHKPAIDLCNLGLIPPNFQFQLGNGCNGLICLREIQTQEPSLVWNPIMGQFVILPKPATTADDKVVAGFGFCGHTNRYKVLRIFHKEGDPSLKRRVEIYDLGVGQEWREIGDAPCLILPRSPCFFTNNSLHWILDYYHCKKNHQNNNDNALNNINEDQDNISLNFELICGFDFVEEKFKSITAPPIYSSNHKYKYHWSNLGIIGNCLSISAVDAKIFRPDLQIWVMEEYGMPEAWALRFSILDPIIEWWDPYKWVQVTNFHRNGEILMLFAHYYVFSYNVRERQYRKVGALDFPVIAHVPSFTSLEDVLSKKHGTGSLNVRYL</sequence>
<organism evidence="2 3">
    <name type="scientific">Chenopodium quinoa</name>
    <name type="common">Quinoa</name>
    <dbReference type="NCBI Taxonomy" id="63459"/>
    <lineage>
        <taxon>Eukaryota</taxon>
        <taxon>Viridiplantae</taxon>
        <taxon>Streptophyta</taxon>
        <taxon>Embryophyta</taxon>
        <taxon>Tracheophyta</taxon>
        <taxon>Spermatophyta</taxon>
        <taxon>Magnoliopsida</taxon>
        <taxon>eudicotyledons</taxon>
        <taxon>Gunneridae</taxon>
        <taxon>Pentapetalae</taxon>
        <taxon>Caryophyllales</taxon>
        <taxon>Chenopodiaceae</taxon>
        <taxon>Chenopodioideae</taxon>
        <taxon>Atripliceae</taxon>
        <taxon>Chenopodium</taxon>
    </lineage>
</organism>
<name>A0A803LRF8_CHEQI</name>
<dbReference type="PANTHER" id="PTHR31672:SF10">
    <property type="entry name" value="F-BOX DOMAIN-CONTAINING PROTEIN"/>
    <property type="match status" value="1"/>
</dbReference>
<dbReference type="AlphaFoldDB" id="A0A803LRF8"/>
<dbReference type="InterPro" id="IPR006527">
    <property type="entry name" value="F-box-assoc_dom_typ1"/>
</dbReference>